<evidence type="ECO:0000313" key="4">
    <source>
        <dbReference type="EMBL" id="MBW4706199.1"/>
    </source>
</evidence>
<organism evidence="4 5">
    <name type="scientific">Roseobacter insulae</name>
    <dbReference type="NCBI Taxonomy" id="2859783"/>
    <lineage>
        <taxon>Bacteria</taxon>
        <taxon>Pseudomonadati</taxon>
        <taxon>Pseudomonadota</taxon>
        <taxon>Alphaproteobacteria</taxon>
        <taxon>Rhodobacterales</taxon>
        <taxon>Roseobacteraceae</taxon>
        <taxon>Roseobacter</taxon>
    </lineage>
</organism>
<protein>
    <submittedName>
        <fullName evidence="4">Hsp20/alpha crystallin family protein</fullName>
    </submittedName>
</protein>
<proteinExistence type="inferred from homology"/>
<dbReference type="EMBL" id="JAHXDN010000001">
    <property type="protein sequence ID" value="MBW4706199.1"/>
    <property type="molecule type" value="Genomic_DNA"/>
</dbReference>
<dbReference type="InterPro" id="IPR002068">
    <property type="entry name" value="A-crystallin/Hsp20_dom"/>
</dbReference>
<sequence length="161" mass="17890">MSYEDYLPKNWLRHKHDEDNPLVSLRKEVDSLFDDFGNGFFRGPGDVSVRSNLSETDKEICITAELPGMTEKDVDVSVSGDRIVIKGEKKSEKEEKGGEKGREFHRVERTSGSFQRAMALPFHIDPDAVKAVVKNGVLTVTIAKPPEAVSNTTKIKIATAD</sequence>
<feature type="domain" description="SHSP" evidence="3">
    <location>
        <begin position="42"/>
        <end position="160"/>
    </location>
</feature>
<dbReference type="PROSITE" id="PS01031">
    <property type="entry name" value="SHSP"/>
    <property type="match status" value="1"/>
</dbReference>
<dbReference type="PANTHER" id="PTHR11527">
    <property type="entry name" value="HEAT-SHOCK PROTEIN 20 FAMILY MEMBER"/>
    <property type="match status" value="1"/>
</dbReference>
<dbReference type="CDD" id="cd06464">
    <property type="entry name" value="ACD_sHsps-like"/>
    <property type="match status" value="1"/>
</dbReference>
<name>A0A9X1JYG4_9RHOB</name>
<evidence type="ECO:0000313" key="5">
    <source>
        <dbReference type="Proteomes" id="UP001138661"/>
    </source>
</evidence>
<comment type="caution">
    <text evidence="4">The sequence shown here is derived from an EMBL/GenBank/DDBJ whole genome shotgun (WGS) entry which is preliminary data.</text>
</comment>
<reference evidence="4" key="1">
    <citation type="submission" date="2021-07" db="EMBL/GenBank/DDBJ databases">
        <title>Roseobacter insulae sp. nov., isolated from a tidal flat.</title>
        <authorList>
            <person name="Park S."/>
            <person name="Yoon J.-H."/>
        </authorList>
    </citation>
    <scope>NUCLEOTIDE SEQUENCE</scope>
    <source>
        <strain evidence="4">YSTF-M11</strain>
    </source>
</reference>
<accession>A0A9X1JYG4</accession>
<evidence type="ECO:0000259" key="3">
    <source>
        <dbReference type="PROSITE" id="PS01031"/>
    </source>
</evidence>
<gene>
    <name evidence="4" type="ORF">KX928_00200</name>
</gene>
<dbReference type="Proteomes" id="UP001138661">
    <property type="component" value="Unassembled WGS sequence"/>
</dbReference>
<keyword evidence="5" id="KW-1185">Reference proteome</keyword>
<evidence type="ECO:0000256" key="2">
    <source>
        <dbReference type="RuleBase" id="RU003616"/>
    </source>
</evidence>
<dbReference type="RefSeq" id="WP_219497635.1">
    <property type="nucleotide sequence ID" value="NZ_JAHXDN010000001.1"/>
</dbReference>
<dbReference type="AlphaFoldDB" id="A0A9X1JYG4"/>
<evidence type="ECO:0000256" key="1">
    <source>
        <dbReference type="PROSITE-ProRule" id="PRU00285"/>
    </source>
</evidence>
<dbReference type="InterPro" id="IPR031107">
    <property type="entry name" value="Small_HSP"/>
</dbReference>
<comment type="similarity">
    <text evidence="1 2">Belongs to the small heat shock protein (HSP20) family.</text>
</comment>
<dbReference type="Pfam" id="PF00011">
    <property type="entry name" value="HSP20"/>
    <property type="match status" value="1"/>
</dbReference>